<evidence type="ECO:0000313" key="2">
    <source>
        <dbReference type="EMBL" id="CAG9825738.1"/>
    </source>
</evidence>
<name>A0A9N9SJR4_PHACE</name>
<feature type="transmembrane region" description="Helical" evidence="1">
    <location>
        <begin position="167"/>
        <end position="187"/>
    </location>
</feature>
<dbReference type="OrthoDB" id="6765476at2759"/>
<keyword evidence="1" id="KW-0472">Membrane</keyword>
<protein>
    <submittedName>
        <fullName evidence="2">Uncharacterized protein</fullName>
    </submittedName>
</protein>
<evidence type="ECO:0000256" key="1">
    <source>
        <dbReference type="SAM" id="Phobius"/>
    </source>
</evidence>
<keyword evidence="1" id="KW-0812">Transmembrane</keyword>
<organism evidence="2 3">
    <name type="scientific">Phaedon cochleariae</name>
    <name type="common">Mustard beetle</name>
    <dbReference type="NCBI Taxonomy" id="80249"/>
    <lineage>
        <taxon>Eukaryota</taxon>
        <taxon>Metazoa</taxon>
        <taxon>Ecdysozoa</taxon>
        <taxon>Arthropoda</taxon>
        <taxon>Hexapoda</taxon>
        <taxon>Insecta</taxon>
        <taxon>Pterygota</taxon>
        <taxon>Neoptera</taxon>
        <taxon>Endopterygota</taxon>
        <taxon>Coleoptera</taxon>
        <taxon>Polyphaga</taxon>
        <taxon>Cucujiformia</taxon>
        <taxon>Chrysomeloidea</taxon>
        <taxon>Chrysomelidae</taxon>
        <taxon>Chrysomelinae</taxon>
        <taxon>Chrysomelini</taxon>
        <taxon>Phaedon</taxon>
    </lineage>
</organism>
<dbReference type="GO" id="GO:0004842">
    <property type="term" value="F:ubiquitin-protein transferase activity"/>
    <property type="evidence" value="ECO:0007669"/>
    <property type="project" value="InterPro"/>
</dbReference>
<dbReference type="Proteomes" id="UP001153737">
    <property type="component" value="Chromosome 9"/>
</dbReference>
<accession>A0A9N9SJR4</accession>
<dbReference type="Gene3D" id="3.90.1750.10">
    <property type="entry name" value="Hect, E3 ligase catalytic domains"/>
    <property type="match status" value="1"/>
</dbReference>
<dbReference type="EMBL" id="OU896715">
    <property type="protein sequence ID" value="CAG9825738.1"/>
    <property type="molecule type" value="Genomic_DNA"/>
</dbReference>
<keyword evidence="3" id="KW-1185">Reference proteome</keyword>
<dbReference type="SUPFAM" id="SSF56204">
    <property type="entry name" value="Hect, E3 ligase catalytic domain"/>
    <property type="match status" value="1"/>
</dbReference>
<reference evidence="2" key="2">
    <citation type="submission" date="2022-10" db="EMBL/GenBank/DDBJ databases">
        <authorList>
            <consortium name="ENA_rothamsted_submissions"/>
            <consortium name="culmorum"/>
            <person name="King R."/>
        </authorList>
    </citation>
    <scope>NUCLEOTIDE SEQUENCE</scope>
</reference>
<reference evidence="2" key="1">
    <citation type="submission" date="2022-01" db="EMBL/GenBank/DDBJ databases">
        <authorList>
            <person name="King R."/>
        </authorList>
    </citation>
    <scope>NUCLEOTIDE SEQUENCE</scope>
</reference>
<dbReference type="InterPro" id="IPR035983">
    <property type="entry name" value="Hect_E3_ubiquitin_ligase"/>
</dbReference>
<keyword evidence="1" id="KW-1133">Transmembrane helix</keyword>
<sequence>MDSDRIVSSLVNAAVSAADAGSSDDDFEDILTNTRRSFRRPISGAGPGRRKNNTVKKATFLLRRSNADFLPTSSELKYLTDNGFEVDSETTIRFSPIQPISTSGLYTVEEINKAQRSLTFGVERQAVENIITRRVAGFEVSNQGYSTLNIFEPAEMEKLAKSTLRKIWGWFTDVGIFFSGVMGIYMIFKCIQYFVGIILNGVHLYKIFGWSLALIASIWNTLTMWQKDGMIFTRSWSIEEVEEYICTRYSSVPLLLVGFRFAKALKSRQLQVLNGITNVEGLLAEMNQCHSGTRGRGRVNQSEQVISASRLSGNLPRGRRSRQSEYVNSTSRKVVGEHEDVFGDYNYGLDSSITVDVINNEIVIPTLQEDAEVVNINIKREHCVDELFVKYQDDTITEKKISVSFIDEIGVDGGGLTKELFN</sequence>
<dbReference type="AlphaFoldDB" id="A0A9N9SJR4"/>
<feature type="transmembrane region" description="Helical" evidence="1">
    <location>
        <begin position="207"/>
        <end position="225"/>
    </location>
</feature>
<evidence type="ECO:0000313" key="3">
    <source>
        <dbReference type="Proteomes" id="UP001153737"/>
    </source>
</evidence>
<proteinExistence type="predicted"/>
<dbReference type="Pfam" id="PF24664">
    <property type="entry name" value="Monjiviricetes_fusion"/>
    <property type="match status" value="1"/>
</dbReference>
<gene>
    <name evidence="2" type="ORF">PHAECO_LOCUS12438</name>
</gene>